<dbReference type="InterPro" id="IPR043151">
    <property type="entry name" value="BAH_sf"/>
</dbReference>
<feature type="domain" description="BAH" evidence="11">
    <location>
        <begin position="1215"/>
        <end position="1352"/>
    </location>
</feature>
<evidence type="ECO:0000256" key="7">
    <source>
        <dbReference type="ARBA" id="ARBA00023242"/>
    </source>
</evidence>
<dbReference type="InterPro" id="IPR022702">
    <property type="entry name" value="Cytosine_MeTrfase1_RFD"/>
</dbReference>
<comment type="subcellular location">
    <subcellularLocation>
        <location evidence="1 8">Nucleus</location>
    </subcellularLocation>
</comment>
<comment type="catalytic activity">
    <reaction evidence="8">
        <text>a 2'-deoxycytidine in DNA + S-adenosyl-L-methionine = a 5-methyl-2'-deoxycytidine in DNA + S-adenosyl-L-homocysteine + H(+)</text>
        <dbReference type="Rhea" id="RHEA:13681"/>
        <dbReference type="Rhea" id="RHEA-COMP:11369"/>
        <dbReference type="Rhea" id="RHEA-COMP:11370"/>
        <dbReference type="ChEBI" id="CHEBI:15378"/>
        <dbReference type="ChEBI" id="CHEBI:57856"/>
        <dbReference type="ChEBI" id="CHEBI:59789"/>
        <dbReference type="ChEBI" id="CHEBI:85452"/>
        <dbReference type="ChEBI" id="CHEBI:85454"/>
        <dbReference type="EC" id="2.1.1.37"/>
    </reaction>
</comment>
<dbReference type="InterPro" id="IPR050390">
    <property type="entry name" value="C5-Methyltransferase"/>
</dbReference>
<dbReference type="PROSITE" id="PS51679">
    <property type="entry name" value="SAM_MT_C5"/>
    <property type="match status" value="1"/>
</dbReference>
<dbReference type="GO" id="GO:0003886">
    <property type="term" value="F:DNA (cytosine-5-)-methyltransferase activity"/>
    <property type="evidence" value="ECO:0007669"/>
    <property type="project" value="UniProtKB-UniRule"/>
</dbReference>
<comment type="similarity">
    <text evidence="8 9">Belongs to the class I-like SAM-binding methyltransferase superfamily. C5-methyltransferase family.</text>
</comment>
<feature type="domain" description="BAH" evidence="11">
    <location>
        <begin position="1041"/>
        <end position="1175"/>
    </location>
</feature>
<dbReference type="Pfam" id="PF01426">
    <property type="entry name" value="BAH"/>
    <property type="match status" value="2"/>
</dbReference>
<dbReference type="GO" id="GO:0006346">
    <property type="term" value="P:DNA methylation-dependent constitutive heterochromatin formation"/>
    <property type="evidence" value="ECO:0007669"/>
    <property type="project" value="InterPro"/>
</dbReference>
<dbReference type="Proteomes" id="UP001428341">
    <property type="component" value="Unassembled WGS sequence"/>
</dbReference>
<dbReference type="FunFam" id="3.90.120.10:FF:000002">
    <property type="entry name" value="DNA (cytosine-5)-methyltransferase"/>
    <property type="match status" value="1"/>
</dbReference>
<dbReference type="PANTHER" id="PTHR10629:SF52">
    <property type="entry name" value="DNA (CYTOSINE-5)-METHYLTRANSFERASE 1"/>
    <property type="match status" value="1"/>
</dbReference>
<reference evidence="12 13" key="1">
    <citation type="submission" date="2024-05" db="EMBL/GenBank/DDBJ databases">
        <title>Haplotype-resolved chromosome-level genome assembly of Huyou (Citrus changshanensis).</title>
        <authorList>
            <person name="Miao C."/>
            <person name="Chen W."/>
            <person name="Wu Y."/>
            <person name="Wang L."/>
            <person name="Zhao S."/>
            <person name="Grierson D."/>
            <person name="Xu C."/>
            <person name="Chen K."/>
        </authorList>
    </citation>
    <scope>NUCLEOTIDE SEQUENCE [LARGE SCALE GENOMIC DNA]</scope>
    <source>
        <strain evidence="12">01-14</strain>
        <tissue evidence="12">Leaf</tissue>
    </source>
</reference>
<evidence type="ECO:0000256" key="4">
    <source>
        <dbReference type="ARBA" id="ARBA00022691"/>
    </source>
</evidence>
<evidence type="ECO:0000256" key="6">
    <source>
        <dbReference type="ARBA" id="ARBA00023125"/>
    </source>
</evidence>
<accession>A0AAP0MJY6</accession>
<keyword evidence="6 8" id="KW-0238">DNA-binding</keyword>
<keyword evidence="3 8" id="KW-0808">Transferase</keyword>
<dbReference type="SUPFAM" id="SSF53335">
    <property type="entry name" value="S-adenosyl-L-methionine-dependent methyltransferases"/>
    <property type="match status" value="1"/>
</dbReference>
<dbReference type="Gene3D" id="2.30.30.490">
    <property type="match status" value="2"/>
</dbReference>
<dbReference type="PROSITE" id="PS00094">
    <property type="entry name" value="C5_MTASE_1"/>
    <property type="match status" value="1"/>
</dbReference>
<dbReference type="InterPro" id="IPR029063">
    <property type="entry name" value="SAM-dependent_MTases_sf"/>
</dbReference>
<name>A0AAP0MJY6_9ROSI</name>
<dbReference type="InterPro" id="IPR001025">
    <property type="entry name" value="BAH_dom"/>
</dbReference>
<evidence type="ECO:0000256" key="8">
    <source>
        <dbReference type="PIRNR" id="PIRNR037404"/>
    </source>
</evidence>
<gene>
    <name evidence="12" type="ORF">WN944_005837</name>
</gene>
<dbReference type="Pfam" id="PF12047">
    <property type="entry name" value="DNMT1-RFD"/>
    <property type="match status" value="3"/>
</dbReference>
<dbReference type="PRINTS" id="PR00105">
    <property type="entry name" value="C5METTRFRASE"/>
</dbReference>
<dbReference type="Gene3D" id="3.40.50.150">
    <property type="entry name" value="Vaccinia Virus protein VP39"/>
    <property type="match status" value="1"/>
</dbReference>
<dbReference type="EMBL" id="JBCGBO010000003">
    <property type="protein sequence ID" value="KAK9213852.1"/>
    <property type="molecule type" value="Genomic_DNA"/>
</dbReference>
<feature type="compositionally biased region" description="Low complexity" evidence="10">
    <location>
        <begin position="615"/>
        <end position="624"/>
    </location>
</feature>
<dbReference type="CDD" id="cd04708">
    <property type="entry name" value="BAH_plantDCM_II"/>
    <property type="match status" value="1"/>
</dbReference>
<evidence type="ECO:0000313" key="13">
    <source>
        <dbReference type="Proteomes" id="UP001428341"/>
    </source>
</evidence>
<dbReference type="SMART" id="SM00439">
    <property type="entry name" value="BAH"/>
    <property type="match status" value="2"/>
</dbReference>
<sequence>MAKIAKKRQSNASDASKTDDKSEVTRKQNRSRYENSEKASGSRKMPKRAAACSDFKEKSLRLSIKASLVENRWEDVVEDEKAAIYLTAGTDDIRPNRRLTDFAFHDACGNLKSVEMLEVGNLFVSGLILPLEKCGGRQKEKGVRCKDFGRVESWAISGYEEGSPVFWISTLTADYDCVKPANNYKMLYNLFIEKAYVSVEVYRKLSRTCGGNPDLTVDELLAGVVRSTSDSKNFPHRTSMREFIISQGEFIYNQLIGLDGTSKKNDQIFENLPVLCALLDETKKQGSLLAPETTVSSNFINTDMEKIAKGKQSSAIEVNIIDEKSETARKQKRSRHENTEKSSNSWKVPKRAAACMDIMDKSLSFSRRASFVESTREVVAENEEVAISLTAGKDDLRPNRRLTEFAFHDACGNLKSVEVLEVGNLFVSGLILPLEKCCGRQKERGVRCEDFGRVESWAISGYEEGSPVFWISTVTADYDCVKPANSYKMLYNLFYEKARASVEVYKKLSSSCGGNPDQTVDELLAGVVRSMSDSKNFPHRTSMREFIISQGEFIYNQLIGLDDTSKKNDQIFENLPVLLALLDETKKQGSLITLETSASSSLINTGMRIGEEEQNNQSSSSVSGGEEDKDMKLARLLQEEENWQSTKHNKTQRRVASSNKFCSKINEDEIVDDYPLPAYYKPSEEENDEYLIFDAINPDELPRRMLHNWSLYNSDSRLISLELLPMKPCDDNDITIFGSGIMTTGDSSGLCADANFDQSSSVAENVGGIPVYLSAIQEWMIEFGYSFVSISVRTDISWYRLGRPSKQYAAWFKPVLKTARLAIALITMLNNQSRASRLSFADVIKKVSKFSKTNPAYISSNPTEVERYVVVHGHIILQQFAELPNKRISKCAFVSGLFEKMEERRHTRSLVKKKVVLKKEINSNLRASKNKVMQATTTRLIKRIWEEFYSKYLPEDSKEAYIREVKVDEELDEEHGENSEEDPEDVKVEQMQVDENMEKFCLSAKSVKPPCSSKATKWDGELIRKACFSESLYKRAIVCGNVVNVGGCVLVETADSDHLPSIYFVEFMFEKSDSRKMVHGRHMLRGSETFLGNTADANEVFLTNDCLEIELEDVKEVVAVEILLIPWGHQHRKTNACKDKIVCERAEDRRIDQFPMEYYCKSLYWPERGAFFKLPKDTMGLGTGVCHSCKIKETEREKGVFKVNLNRNGFTLKGTEYHVHDYVYVAHHHFADKDRNRDTFRNEGMKAYVVCQLLGIEVPETSTKVCPGSTKVKVRRFFRPEDISEEKAYYADIREVYYSKLVLTVPVTGVEGKCDIRKKHDLAPLDSPTIFEHIFFCEHLYDPDKGTIKQLPPHIKTSVLKERVADDTAYRKINGKCKEEKHDGAVDKQTDAVHKNRLATLDIFAGCGGLSDGLQQAGVSITNWAIEYEQPAGEAFKVNHPEALVFINNCNVILRAIMSACGDADDCISTPEAAELAAELDEETIKSLPRPGQVDFISGGPPCQGFSGMNRFNQGSWSKVQCEMILASLSFADYFRPRFFLLENVRNFTSFNKGQTFRLTLASLLQMGYQYKSEPVSWFQKKIRADMLVLNDHISKAMSELNLIRCQKIPKQPGSDWRVLPSEKVRLSNGQIVDLIPWCLPNTAEKHNQWKGLFGRLDWEGNFPTSVTDPHPMGMVGTCFHPDQDRIITVRECARSQVSLFGYICKYLQLVGMMKNQNDQK</sequence>
<evidence type="ECO:0000256" key="2">
    <source>
        <dbReference type="ARBA" id="ARBA00022603"/>
    </source>
</evidence>
<protein>
    <recommendedName>
        <fullName evidence="8">DNA (cytosine-5)-methyltransferase</fullName>
        <ecNumber evidence="8">2.1.1.37</ecNumber>
    </recommendedName>
</protein>
<dbReference type="EC" id="2.1.1.37" evidence="8"/>
<dbReference type="GO" id="GO:0044027">
    <property type="term" value="P:negative regulation of gene expression via chromosomal CpG island methylation"/>
    <property type="evidence" value="ECO:0007669"/>
    <property type="project" value="TreeGrafter"/>
</dbReference>
<dbReference type="PANTHER" id="PTHR10629">
    <property type="entry name" value="CYTOSINE-SPECIFIC METHYLTRANSFERASE"/>
    <property type="match status" value="1"/>
</dbReference>
<feature type="compositionally biased region" description="Basic and acidic residues" evidence="10">
    <location>
        <begin position="16"/>
        <end position="37"/>
    </location>
</feature>
<dbReference type="GO" id="GO:0032259">
    <property type="term" value="P:methylation"/>
    <property type="evidence" value="ECO:0007669"/>
    <property type="project" value="UniProtKB-KW"/>
</dbReference>
<dbReference type="GO" id="GO:0005634">
    <property type="term" value="C:nucleus"/>
    <property type="evidence" value="ECO:0007669"/>
    <property type="project" value="UniProtKB-SubCell"/>
</dbReference>
<evidence type="ECO:0000256" key="3">
    <source>
        <dbReference type="ARBA" id="ARBA00022679"/>
    </source>
</evidence>
<feature type="active site" evidence="9">
    <location>
        <position position="1503"/>
    </location>
</feature>
<dbReference type="PROSITE" id="PS51038">
    <property type="entry name" value="BAH"/>
    <property type="match status" value="2"/>
</dbReference>
<feature type="region of interest" description="Disordered" evidence="10">
    <location>
        <begin position="320"/>
        <end position="346"/>
    </location>
</feature>
<keyword evidence="7 8" id="KW-0539">Nucleus</keyword>
<evidence type="ECO:0000256" key="5">
    <source>
        <dbReference type="ARBA" id="ARBA00022737"/>
    </source>
</evidence>
<keyword evidence="5" id="KW-0677">Repeat</keyword>
<keyword evidence="4 8" id="KW-0949">S-adenosyl-L-methionine</keyword>
<evidence type="ECO:0000256" key="10">
    <source>
        <dbReference type="SAM" id="MobiDB-lite"/>
    </source>
</evidence>
<organism evidence="12 13">
    <name type="scientific">Citrus x changshan-huyou</name>
    <dbReference type="NCBI Taxonomy" id="2935761"/>
    <lineage>
        <taxon>Eukaryota</taxon>
        <taxon>Viridiplantae</taxon>
        <taxon>Streptophyta</taxon>
        <taxon>Embryophyta</taxon>
        <taxon>Tracheophyta</taxon>
        <taxon>Spermatophyta</taxon>
        <taxon>Magnoliopsida</taxon>
        <taxon>eudicotyledons</taxon>
        <taxon>Gunneridae</taxon>
        <taxon>Pentapetalae</taxon>
        <taxon>rosids</taxon>
        <taxon>malvids</taxon>
        <taxon>Sapindales</taxon>
        <taxon>Rutaceae</taxon>
        <taxon>Aurantioideae</taxon>
        <taxon>Citrus</taxon>
    </lineage>
</organism>
<keyword evidence="2 8" id="KW-0489">Methyltransferase</keyword>
<proteinExistence type="inferred from homology"/>
<feature type="region of interest" description="Disordered" evidence="10">
    <location>
        <begin position="1"/>
        <end position="50"/>
    </location>
</feature>
<dbReference type="InterPro" id="IPR018117">
    <property type="entry name" value="C5_DNA_meth_AS"/>
</dbReference>
<feature type="region of interest" description="Disordered" evidence="10">
    <location>
        <begin position="609"/>
        <end position="629"/>
    </location>
</feature>
<dbReference type="PIRSF" id="PIRSF037404">
    <property type="entry name" value="DNMT1"/>
    <property type="match status" value="1"/>
</dbReference>
<dbReference type="Gene3D" id="3.90.120.10">
    <property type="entry name" value="DNA Methylase, subunit A, domain 2"/>
    <property type="match status" value="1"/>
</dbReference>
<dbReference type="InterPro" id="IPR001525">
    <property type="entry name" value="C5_MeTfrase"/>
</dbReference>
<dbReference type="GO" id="GO:0003682">
    <property type="term" value="F:chromatin binding"/>
    <property type="evidence" value="ECO:0007669"/>
    <property type="project" value="UniProtKB-UniRule"/>
</dbReference>
<comment type="caution">
    <text evidence="12">The sequence shown here is derived from an EMBL/GenBank/DDBJ whole genome shotgun (WGS) entry which is preliminary data.</text>
</comment>
<evidence type="ECO:0000256" key="1">
    <source>
        <dbReference type="ARBA" id="ARBA00004123"/>
    </source>
</evidence>
<evidence type="ECO:0000313" key="12">
    <source>
        <dbReference type="EMBL" id="KAK9213852.1"/>
    </source>
</evidence>
<dbReference type="Pfam" id="PF00145">
    <property type="entry name" value="DNA_methylase"/>
    <property type="match status" value="1"/>
</dbReference>
<keyword evidence="13" id="KW-1185">Reference proteome</keyword>
<evidence type="ECO:0000259" key="11">
    <source>
        <dbReference type="PROSITE" id="PS51038"/>
    </source>
</evidence>
<dbReference type="GO" id="GO:0003677">
    <property type="term" value="F:DNA binding"/>
    <property type="evidence" value="ECO:0007669"/>
    <property type="project" value="UniProtKB-KW"/>
</dbReference>
<evidence type="ECO:0000256" key="9">
    <source>
        <dbReference type="PROSITE-ProRule" id="PRU01016"/>
    </source>
</evidence>